<gene>
    <name evidence="1" type="ORF">pipiens_000654</name>
</gene>
<dbReference type="EMBL" id="JBEHCU010011940">
    <property type="protein sequence ID" value="KAL1376080.1"/>
    <property type="molecule type" value="Genomic_DNA"/>
</dbReference>
<evidence type="ECO:0000313" key="2">
    <source>
        <dbReference type="Proteomes" id="UP001562425"/>
    </source>
</evidence>
<dbReference type="AlphaFoldDB" id="A0ABD1CIF9"/>
<proteinExistence type="predicted"/>
<reference evidence="1 2" key="1">
    <citation type="submission" date="2024-05" db="EMBL/GenBank/DDBJ databases">
        <title>Culex pipiens pipiens assembly and annotation.</title>
        <authorList>
            <person name="Alout H."/>
            <person name="Durand T."/>
        </authorList>
    </citation>
    <scope>NUCLEOTIDE SEQUENCE [LARGE SCALE GENOMIC DNA]</scope>
    <source>
        <strain evidence="1">HA-2024</strain>
        <tissue evidence="1">Whole body</tissue>
    </source>
</reference>
<accession>A0ABD1CIF9</accession>
<name>A0ABD1CIF9_CULPP</name>
<protein>
    <submittedName>
        <fullName evidence="1">Uncharacterized protein</fullName>
    </submittedName>
</protein>
<organism evidence="1 2">
    <name type="scientific">Culex pipiens pipiens</name>
    <name type="common">Northern house mosquito</name>
    <dbReference type="NCBI Taxonomy" id="38569"/>
    <lineage>
        <taxon>Eukaryota</taxon>
        <taxon>Metazoa</taxon>
        <taxon>Ecdysozoa</taxon>
        <taxon>Arthropoda</taxon>
        <taxon>Hexapoda</taxon>
        <taxon>Insecta</taxon>
        <taxon>Pterygota</taxon>
        <taxon>Neoptera</taxon>
        <taxon>Endopterygota</taxon>
        <taxon>Diptera</taxon>
        <taxon>Nematocera</taxon>
        <taxon>Culicoidea</taxon>
        <taxon>Culicidae</taxon>
        <taxon>Culicinae</taxon>
        <taxon>Culicini</taxon>
        <taxon>Culex</taxon>
        <taxon>Culex</taxon>
    </lineage>
</organism>
<keyword evidence="2" id="KW-1185">Reference proteome</keyword>
<comment type="caution">
    <text evidence="1">The sequence shown here is derived from an EMBL/GenBank/DDBJ whole genome shotgun (WGS) entry which is preliminary data.</text>
</comment>
<feature type="non-terminal residue" evidence="1">
    <location>
        <position position="297"/>
    </location>
</feature>
<evidence type="ECO:0000313" key="1">
    <source>
        <dbReference type="EMBL" id="KAL1376080.1"/>
    </source>
</evidence>
<sequence>MLNITRFVTYSSRLLENALVAIRQLNVNQQILGLFTKNERITNEIRQECGGGGSSVELQIKEVIVALLADCLPLQAIPNLAHYLGSDPALSPQLQGLPVPPHPRSTVCERRTYPTTTRLLKCVTTELKLTSNKSQYDFKREHDVAVNCWGRRDKRLREAQVSGGIGKLAAVHIWPAGSHQSQNRTPAIPACPPGRVCLSLPLRKTAEDLLKNLTDRLQVFECCRIMFDSARPFRNTSGRCTKRINRFVPANVPNEDLPSRTPVRYLKQHMSVYHDSEYDLEEHLYLTRFKCLAPAFL</sequence>
<dbReference type="Proteomes" id="UP001562425">
    <property type="component" value="Unassembled WGS sequence"/>
</dbReference>